<name>A0A085MTE2_9BILA</name>
<proteinExistence type="predicted"/>
<dbReference type="AlphaFoldDB" id="A0A085MTE2"/>
<dbReference type="Proteomes" id="UP000030758">
    <property type="component" value="Unassembled WGS sequence"/>
</dbReference>
<gene>
    <name evidence="1" type="ORF">M514_27324</name>
</gene>
<dbReference type="EMBL" id="KL367664">
    <property type="protein sequence ID" value="KFD60488.1"/>
    <property type="molecule type" value="Genomic_DNA"/>
</dbReference>
<protein>
    <submittedName>
        <fullName evidence="1">Uncharacterized protein</fullName>
    </submittedName>
</protein>
<accession>A0A085MTE2</accession>
<sequence length="84" mass="9758">MERDFLLASIGNIDETPVFLDMVRNRTVERKGKKWILVRSTGHGKTHFTVVLSCLANRMKLKPMVIFKRRRRPKEDFPSGVLST</sequence>
<organism evidence="1">
    <name type="scientific">Trichuris suis</name>
    <name type="common">pig whipworm</name>
    <dbReference type="NCBI Taxonomy" id="68888"/>
    <lineage>
        <taxon>Eukaryota</taxon>
        <taxon>Metazoa</taxon>
        <taxon>Ecdysozoa</taxon>
        <taxon>Nematoda</taxon>
        <taxon>Enoplea</taxon>
        <taxon>Dorylaimia</taxon>
        <taxon>Trichinellida</taxon>
        <taxon>Trichuridae</taxon>
        <taxon>Trichuris</taxon>
    </lineage>
</organism>
<reference evidence="1" key="1">
    <citation type="journal article" date="2014" name="Nat. Genet.">
        <title>Genome and transcriptome of the porcine whipworm Trichuris suis.</title>
        <authorList>
            <person name="Jex A.R."/>
            <person name="Nejsum P."/>
            <person name="Schwarz E.M."/>
            <person name="Hu L."/>
            <person name="Young N.D."/>
            <person name="Hall R.S."/>
            <person name="Korhonen P.K."/>
            <person name="Liao S."/>
            <person name="Thamsborg S."/>
            <person name="Xia J."/>
            <person name="Xu P."/>
            <person name="Wang S."/>
            <person name="Scheerlinck J.P."/>
            <person name="Hofmann A."/>
            <person name="Sternberg P.W."/>
            <person name="Wang J."/>
            <person name="Gasser R.B."/>
        </authorList>
    </citation>
    <scope>NUCLEOTIDE SEQUENCE [LARGE SCALE GENOMIC DNA]</scope>
    <source>
        <strain evidence="1">DCEP-RM93F</strain>
    </source>
</reference>
<evidence type="ECO:0000313" key="1">
    <source>
        <dbReference type="EMBL" id="KFD60488.1"/>
    </source>
</evidence>